<feature type="domain" description="Exoribonuclease phosphorolytic" evidence="9">
    <location>
        <begin position="48"/>
        <end position="173"/>
    </location>
</feature>
<protein>
    <recommendedName>
        <fullName evidence="9">Exoribonuclease phosphorolytic domain-containing protein</fullName>
    </recommendedName>
</protein>
<evidence type="ECO:0000256" key="5">
    <source>
        <dbReference type="ARBA" id="ARBA00022552"/>
    </source>
</evidence>
<keyword evidence="4" id="KW-0963">Cytoplasm</keyword>
<dbReference type="GO" id="GO:0006364">
    <property type="term" value="P:rRNA processing"/>
    <property type="evidence" value="ECO:0007669"/>
    <property type="project" value="UniProtKB-KW"/>
</dbReference>
<name>A0A9N9MLA1_9CUCU</name>
<organism evidence="10 11">
    <name type="scientific">Ceutorhynchus assimilis</name>
    <name type="common">cabbage seed weevil</name>
    <dbReference type="NCBI Taxonomy" id="467358"/>
    <lineage>
        <taxon>Eukaryota</taxon>
        <taxon>Metazoa</taxon>
        <taxon>Ecdysozoa</taxon>
        <taxon>Arthropoda</taxon>
        <taxon>Hexapoda</taxon>
        <taxon>Insecta</taxon>
        <taxon>Pterygota</taxon>
        <taxon>Neoptera</taxon>
        <taxon>Endopterygota</taxon>
        <taxon>Coleoptera</taxon>
        <taxon>Polyphaga</taxon>
        <taxon>Cucujiformia</taxon>
        <taxon>Curculionidae</taxon>
        <taxon>Ceutorhynchinae</taxon>
        <taxon>Ceutorhynchus</taxon>
    </lineage>
</organism>
<dbReference type="PANTHER" id="PTHR11953">
    <property type="entry name" value="EXOSOME COMPLEX COMPONENT"/>
    <property type="match status" value="1"/>
</dbReference>
<dbReference type="InterPro" id="IPR020568">
    <property type="entry name" value="Ribosomal_Su5_D2-typ_SF"/>
</dbReference>
<keyword evidence="5" id="KW-0698">rRNA processing</keyword>
<evidence type="ECO:0000256" key="6">
    <source>
        <dbReference type="ARBA" id="ARBA00022835"/>
    </source>
</evidence>
<keyword evidence="11" id="KW-1185">Reference proteome</keyword>
<dbReference type="InterPro" id="IPR050080">
    <property type="entry name" value="RNase_PH"/>
</dbReference>
<evidence type="ECO:0000256" key="7">
    <source>
        <dbReference type="ARBA" id="ARBA00022884"/>
    </source>
</evidence>
<evidence type="ECO:0000313" key="10">
    <source>
        <dbReference type="EMBL" id="CAG9766488.1"/>
    </source>
</evidence>
<dbReference type="GO" id="GO:0000177">
    <property type="term" value="C:cytoplasmic exosome (RNase complex)"/>
    <property type="evidence" value="ECO:0007669"/>
    <property type="project" value="TreeGrafter"/>
</dbReference>
<gene>
    <name evidence="10" type="ORF">CEUTPL_LOCUS7070</name>
</gene>
<keyword evidence="6" id="KW-0271">Exosome</keyword>
<evidence type="ECO:0000256" key="3">
    <source>
        <dbReference type="ARBA" id="ARBA00006678"/>
    </source>
</evidence>
<dbReference type="GO" id="GO:0005730">
    <property type="term" value="C:nucleolus"/>
    <property type="evidence" value="ECO:0007669"/>
    <property type="project" value="TreeGrafter"/>
</dbReference>
<dbReference type="EMBL" id="OU892279">
    <property type="protein sequence ID" value="CAG9766488.1"/>
    <property type="molecule type" value="Genomic_DNA"/>
</dbReference>
<evidence type="ECO:0000313" key="11">
    <source>
        <dbReference type="Proteomes" id="UP001152799"/>
    </source>
</evidence>
<evidence type="ECO:0000256" key="2">
    <source>
        <dbReference type="ARBA" id="ARBA00004496"/>
    </source>
</evidence>
<dbReference type="PANTHER" id="PTHR11953:SF2">
    <property type="entry name" value="EXOSOME COMPLEX COMPONENT MTR3"/>
    <property type="match status" value="1"/>
</dbReference>
<evidence type="ECO:0000259" key="9">
    <source>
        <dbReference type="Pfam" id="PF01138"/>
    </source>
</evidence>
<dbReference type="Gene3D" id="3.30.230.70">
    <property type="entry name" value="GHMP Kinase, N-terminal domain"/>
    <property type="match status" value="1"/>
</dbReference>
<comment type="subcellular location">
    <subcellularLocation>
        <location evidence="2">Cytoplasm</location>
    </subcellularLocation>
    <subcellularLocation>
        <location evidence="1">Nucleus</location>
    </subcellularLocation>
</comment>
<dbReference type="Proteomes" id="UP001152799">
    <property type="component" value="Chromosome 3"/>
</dbReference>
<evidence type="ECO:0000256" key="1">
    <source>
        <dbReference type="ARBA" id="ARBA00004123"/>
    </source>
</evidence>
<evidence type="ECO:0000256" key="4">
    <source>
        <dbReference type="ARBA" id="ARBA00022490"/>
    </source>
</evidence>
<dbReference type="GO" id="GO:0003723">
    <property type="term" value="F:RNA binding"/>
    <property type="evidence" value="ECO:0007669"/>
    <property type="project" value="UniProtKB-KW"/>
</dbReference>
<proteinExistence type="inferred from homology"/>
<dbReference type="GO" id="GO:0016075">
    <property type="term" value="P:rRNA catabolic process"/>
    <property type="evidence" value="ECO:0007669"/>
    <property type="project" value="TreeGrafter"/>
</dbReference>
<keyword evidence="8" id="KW-0539">Nucleus</keyword>
<dbReference type="GO" id="GO:0034475">
    <property type="term" value="P:U4 snRNA 3'-end processing"/>
    <property type="evidence" value="ECO:0007669"/>
    <property type="project" value="TreeGrafter"/>
</dbReference>
<dbReference type="GO" id="GO:0000176">
    <property type="term" value="C:nuclear exosome (RNase complex)"/>
    <property type="evidence" value="ECO:0007669"/>
    <property type="project" value="TreeGrafter"/>
</dbReference>
<dbReference type="Pfam" id="PF01138">
    <property type="entry name" value="RNase_PH"/>
    <property type="match status" value="1"/>
</dbReference>
<comment type="similarity">
    <text evidence="3">Belongs to the RNase PH family.</text>
</comment>
<dbReference type="SUPFAM" id="SSF54211">
    <property type="entry name" value="Ribosomal protein S5 domain 2-like"/>
    <property type="match status" value="1"/>
</dbReference>
<dbReference type="GO" id="GO:0071028">
    <property type="term" value="P:nuclear mRNA surveillance"/>
    <property type="evidence" value="ECO:0007669"/>
    <property type="project" value="TreeGrafter"/>
</dbReference>
<dbReference type="InterPro" id="IPR001247">
    <property type="entry name" value="ExoRNase_PH_dom1"/>
</dbReference>
<dbReference type="AlphaFoldDB" id="A0A9N9MLA1"/>
<dbReference type="CDD" id="cd11371">
    <property type="entry name" value="RNase_PH_MTR3"/>
    <property type="match status" value="1"/>
</dbReference>
<sequence length="269" mass="29988">MPLDHKRLNGPEESVPYELFLRHKQETVEIKTLDEVTKDSDISREHPKIYLKTGTVSQAKGSAYIEIGETKIIVTVFDPKEIPNKQDYSLKGEISCEFKYAPFSCTKRRLHQQDNEEKRNSLIMKKALESAVCLHEIPNFQVAIHSLVLQNDGSALSGAIIAAGVALAEAGVPMFDIITSMTLEICRSNEIDSLRKMTGQIQVAGEKSHYGTIIISKLHANEQICQVHQTGFIPGDQLKNYITVLSKSCDSIAAIVKKCLLKEVVNHIK</sequence>
<dbReference type="OrthoDB" id="2504340at2759"/>
<keyword evidence="7" id="KW-0694">RNA-binding</keyword>
<evidence type="ECO:0000256" key="8">
    <source>
        <dbReference type="ARBA" id="ARBA00023242"/>
    </source>
</evidence>
<accession>A0A9N9MLA1</accession>
<dbReference type="GO" id="GO:0071051">
    <property type="term" value="P:poly(A)-dependent snoRNA 3'-end processing"/>
    <property type="evidence" value="ECO:0007669"/>
    <property type="project" value="TreeGrafter"/>
</dbReference>
<reference evidence="10" key="1">
    <citation type="submission" date="2022-01" db="EMBL/GenBank/DDBJ databases">
        <authorList>
            <person name="King R."/>
        </authorList>
    </citation>
    <scope>NUCLEOTIDE SEQUENCE</scope>
</reference>
<dbReference type="InterPro" id="IPR027408">
    <property type="entry name" value="PNPase/RNase_PH_dom_sf"/>
</dbReference>